<proteinExistence type="predicted"/>
<protein>
    <submittedName>
        <fullName evidence="4">Tubulin-specific chaperone D-like</fullName>
    </submittedName>
</protein>
<accession>A0ABM1F2G4</accession>
<dbReference type="Gene3D" id="1.25.10.10">
    <property type="entry name" value="Leucine-rich Repeat Variant"/>
    <property type="match status" value="1"/>
</dbReference>
<evidence type="ECO:0000259" key="2">
    <source>
        <dbReference type="Pfam" id="PF25767"/>
    </source>
</evidence>
<dbReference type="Pfam" id="PF23579">
    <property type="entry name" value="ARM_TBCD"/>
    <property type="match status" value="1"/>
</dbReference>
<dbReference type="SUPFAM" id="SSF48371">
    <property type="entry name" value="ARM repeat"/>
    <property type="match status" value="1"/>
</dbReference>
<feature type="non-terminal residue" evidence="4">
    <location>
        <position position="437"/>
    </location>
</feature>
<dbReference type="InterPro" id="IPR016024">
    <property type="entry name" value="ARM-type_fold"/>
</dbReference>
<dbReference type="PANTHER" id="PTHR12658">
    <property type="entry name" value="BETA-TUBULIN COFACTOR D"/>
    <property type="match status" value="1"/>
</dbReference>
<dbReference type="RefSeq" id="XP_014678635.1">
    <property type="nucleotide sequence ID" value="XM_014823149.1"/>
</dbReference>
<evidence type="ECO:0000313" key="3">
    <source>
        <dbReference type="Proteomes" id="UP000695022"/>
    </source>
</evidence>
<reference evidence="4" key="1">
    <citation type="submission" date="2025-08" db="UniProtKB">
        <authorList>
            <consortium name="RefSeq"/>
        </authorList>
    </citation>
    <scope>IDENTIFICATION</scope>
</reference>
<evidence type="ECO:0000256" key="1">
    <source>
        <dbReference type="SAM" id="Phobius"/>
    </source>
</evidence>
<evidence type="ECO:0000313" key="4">
    <source>
        <dbReference type="RefSeq" id="XP_014678635.1"/>
    </source>
</evidence>
<keyword evidence="1" id="KW-0472">Membrane</keyword>
<sequence length="437" mass="49050">MAQVHVDTSAREGDRRGNETWATRYMLLLWLSIIAIIPFEISRFDSGEGRKPMMERILNAGKVRVDMVASMAGLNVLSGNLSALSLIFKHGKREDLIPYAVKILCRLSDIDLISHKNSILRKLNIKVTQRLGLTFLKPKQAAWRYKRGNRTLVQNLQKQQVESDSTLHIENPEEEDYDIPDEIETVIELLLTGLRDKDTIVRWSAAKGVGRVTGRLPRELADDVLGCVLELFSIVETDSAWHGGCLALAELGRRGLLLPTRLAEVVPVVIKALMYDERRGNFSVGAHVRDAACYVCWAFARAYDPAEIQLFIDDIARALMIVTVFDREVTCRRAAAAAFQENVGRQGQIPHGIDILTTADYFAVGNKVNTFLNISVYIAQFDEYTRALIDHLIAVTIRHWDKPVRVLAAQSLHRLTPRAPAYMSETGEHPPSLSLTL</sequence>
<dbReference type="Pfam" id="PF25767">
    <property type="entry name" value="ARM_TBCD_2nd"/>
    <property type="match status" value="1"/>
</dbReference>
<dbReference type="PANTHER" id="PTHR12658:SF0">
    <property type="entry name" value="TUBULIN-SPECIFIC CHAPERONE D"/>
    <property type="match status" value="1"/>
</dbReference>
<dbReference type="InterPro" id="IPR058033">
    <property type="entry name" value="ARM_TBCD_2nd"/>
</dbReference>
<feature type="domain" description="Tubulin-folding cofactor D ARM repeats" evidence="2">
    <location>
        <begin position="120"/>
        <end position="353"/>
    </location>
</feature>
<keyword evidence="1" id="KW-0812">Transmembrane</keyword>
<gene>
    <name evidence="4" type="primary">LOC106818439</name>
</gene>
<feature type="transmembrane region" description="Helical" evidence="1">
    <location>
        <begin position="25"/>
        <end position="44"/>
    </location>
</feature>
<dbReference type="InterPro" id="IPR033162">
    <property type="entry name" value="TBCD"/>
</dbReference>
<organism evidence="3 4">
    <name type="scientific">Priapulus caudatus</name>
    <name type="common">Priapulid worm</name>
    <dbReference type="NCBI Taxonomy" id="37621"/>
    <lineage>
        <taxon>Eukaryota</taxon>
        <taxon>Metazoa</taxon>
        <taxon>Ecdysozoa</taxon>
        <taxon>Scalidophora</taxon>
        <taxon>Priapulida</taxon>
        <taxon>Priapulimorpha</taxon>
        <taxon>Priapulimorphida</taxon>
        <taxon>Priapulidae</taxon>
        <taxon>Priapulus</taxon>
    </lineage>
</organism>
<dbReference type="InterPro" id="IPR011989">
    <property type="entry name" value="ARM-like"/>
</dbReference>
<name>A0ABM1F2G4_PRICU</name>
<dbReference type="GeneID" id="106818439"/>
<keyword evidence="1" id="KW-1133">Transmembrane helix</keyword>
<keyword evidence="3" id="KW-1185">Reference proteome</keyword>
<dbReference type="Proteomes" id="UP000695022">
    <property type="component" value="Unplaced"/>
</dbReference>